<proteinExistence type="inferred from homology"/>
<keyword evidence="3" id="KW-0645">Protease</keyword>
<evidence type="ECO:0000256" key="2">
    <source>
        <dbReference type="ARBA" id="ARBA00010279"/>
    </source>
</evidence>
<dbReference type="OrthoDB" id="412874at2759"/>
<evidence type="ECO:0000256" key="1">
    <source>
        <dbReference type="ARBA" id="ARBA00001947"/>
    </source>
</evidence>
<dbReference type="Gene3D" id="3.40.390.10">
    <property type="entry name" value="Collagenase (Catalytic Domain)"/>
    <property type="match status" value="1"/>
</dbReference>
<comment type="similarity">
    <text evidence="2">Belongs to the peptidase M35 family.</text>
</comment>
<dbReference type="InterPro" id="IPR029463">
    <property type="entry name" value="Lys_MEP"/>
</dbReference>
<feature type="signal peptide" evidence="8">
    <location>
        <begin position="1"/>
        <end position="18"/>
    </location>
</feature>
<evidence type="ECO:0000256" key="3">
    <source>
        <dbReference type="ARBA" id="ARBA00022670"/>
    </source>
</evidence>
<dbReference type="PANTHER" id="PTHR37016">
    <property type="match status" value="1"/>
</dbReference>
<name>A0A0D7AUA0_9AGAR</name>
<evidence type="ECO:0000256" key="6">
    <source>
        <dbReference type="ARBA" id="ARBA00022833"/>
    </source>
</evidence>
<dbReference type="SMART" id="SM01351">
    <property type="entry name" value="Aspzincin_M35"/>
    <property type="match status" value="1"/>
</dbReference>
<dbReference type="Gene3D" id="2.60.40.2970">
    <property type="match status" value="1"/>
</dbReference>
<dbReference type="InterPro" id="IPR024079">
    <property type="entry name" value="MetalloPept_cat_dom_sf"/>
</dbReference>
<evidence type="ECO:0000256" key="8">
    <source>
        <dbReference type="SAM" id="SignalP"/>
    </source>
</evidence>
<dbReference type="Proteomes" id="UP000054007">
    <property type="component" value="Unassembled WGS sequence"/>
</dbReference>
<dbReference type="Pfam" id="PF14521">
    <property type="entry name" value="Aspzincin_M35"/>
    <property type="match status" value="1"/>
</dbReference>
<evidence type="ECO:0000313" key="11">
    <source>
        <dbReference type="Proteomes" id="UP000054007"/>
    </source>
</evidence>
<keyword evidence="11" id="KW-1185">Reference proteome</keyword>
<keyword evidence="5" id="KW-0378">Hydrolase</keyword>
<feature type="domain" description="Lysine-specific metallo-endopeptidase" evidence="9">
    <location>
        <begin position="229"/>
        <end position="357"/>
    </location>
</feature>
<feature type="chain" id="PRO_5002316447" evidence="8">
    <location>
        <begin position="19"/>
        <end position="363"/>
    </location>
</feature>
<comment type="cofactor">
    <cofactor evidence="1">
        <name>Zn(2+)</name>
        <dbReference type="ChEBI" id="CHEBI:29105"/>
    </cofactor>
</comment>
<keyword evidence="4" id="KW-0479">Metal-binding</keyword>
<dbReference type="SUPFAM" id="SSF55486">
    <property type="entry name" value="Metalloproteases ('zincins'), catalytic domain"/>
    <property type="match status" value="1"/>
</dbReference>
<accession>A0A0D7AUA0</accession>
<dbReference type="STRING" id="1314674.A0A0D7AUA0"/>
<dbReference type="EMBL" id="KN880874">
    <property type="protein sequence ID" value="KIY61772.1"/>
    <property type="molecule type" value="Genomic_DNA"/>
</dbReference>
<organism evidence="10 11">
    <name type="scientific">Cylindrobasidium torrendii FP15055 ss-10</name>
    <dbReference type="NCBI Taxonomy" id="1314674"/>
    <lineage>
        <taxon>Eukaryota</taxon>
        <taxon>Fungi</taxon>
        <taxon>Dikarya</taxon>
        <taxon>Basidiomycota</taxon>
        <taxon>Agaricomycotina</taxon>
        <taxon>Agaricomycetes</taxon>
        <taxon>Agaricomycetidae</taxon>
        <taxon>Agaricales</taxon>
        <taxon>Marasmiineae</taxon>
        <taxon>Physalacriaceae</taxon>
        <taxon>Cylindrobasidium</taxon>
    </lineage>
</organism>
<evidence type="ECO:0000256" key="7">
    <source>
        <dbReference type="ARBA" id="ARBA00023049"/>
    </source>
</evidence>
<evidence type="ECO:0000259" key="9">
    <source>
        <dbReference type="SMART" id="SM01351"/>
    </source>
</evidence>
<reference evidence="10 11" key="1">
    <citation type="journal article" date="2015" name="Fungal Genet. Biol.">
        <title>Evolution of novel wood decay mechanisms in Agaricales revealed by the genome sequences of Fistulina hepatica and Cylindrobasidium torrendii.</title>
        <authorList>
            <person name="Floudas D."/>
            <person name="Held B.W."/>
            <person name="Riley R."/>
            <person name="Nagy L.G."/>
            <person name="Koehler G."/>
            <person name="Ransdell A.S."/>
            <person name="Younus H."/>
            <person name="Chow J."/>
            <person name="Chiniquy J."/>
            <person name="Lipzen A."/>
            <person name="Tritt A."/>
            <person name="Sun H."/>
            <person name="Haridas S."/>
            <person name="LaButti K."/>
            <person name="Ohm R.A."/>
            <person name="Kues U."/>
            <person name="Blanchette R.A."/>
            <person name="Grigoriev I.V."/>
            <person name="Minto R.E."/>
            <person name="Hibbett D.S."/>
        </authorList>
    </citation>
    <scope>NUCLEOTIDE SEQUENCE [LARGE SCALE GENOMIC DNA]</scope>
    <source>
        <strain evidence="10 11">FP15055 ss-10</strain>
    </source>
</reference>
<dbReference type="InterPro" id="IPR050414">
    <property type="entry name" value="Fungal_M35_metalloproteases"/>
</dbReference>
<evidence type="ECO:0000256" key="4">
    <source>
        <dbReference type="ARBA" id="ARBA00022723"/>
    </source>
</evidence>
<evidence type="ECO:0000313" key="10">
    <source>
        <dbReference type="EMBL" id="KIY61772.1"/>
    </source>
</evidence>
<dbReference type="GO" id="GO:0046872">
    <property type="term" value="F:metal ion binding"/>
    <property type="evidence" value="ECO:0007669"/>
    <property type="project" value="UniProtKB-KW"/>
</dbReference>
<keyword evidence="8" id="KW-0732">Signal</keyword>
<keyword evidence="7" id="KW-0482">Metalloprotease</keyword>
<dbReference type="GO" id="GO:0004222">
    <property type="term" value="F:metalloendopeptidase activity"/>
    <property type="evidence" value="ECO:0007669"/>
    <property type="project" value="InterPro"/>
</dbReference>
<gene>
    <name evidence="10" type="ORF">CYLTODRAFT_433499</name>
</gene>
<keyword evidence="6" id="KW-0862">Zinc</keyword>
<dbReference type="AlphaFoldDB" id="A0A0D7AUA0"/>
<dbReference type="PANTHER" id="PTHR37016:SF3">
    <property type="entry name" value="NEUTRAL PROTEASE 2-RELATED"/>
    <property type="match status" value="1"/>
</dbReference>
<protein>
    <submittedName>
        <fullName evidence="10">Zincin</fullName>
    </submittedName>
</protein>
<evidence type="ECO:0000256" key="5">
    <source>
        <dbReference type="ARBA" id="ARBA00022801"/>
    </source>
</evidence>
<sequence>MFNAAALFALVSASVALATQSVSISTSAPASVTDVTDFEVTTTITNTGDEALTLLKDPRTVLSSWATDAFTVAKEDGTAADFNGVAVRYISAEAAKLKKTTNDESLTTTLAPGESVDVVHELGNFYRFDNAGEGSFTVTPLSTLEVLAEDGSLSAIEAEVTGATVDIAGTLASAKGLRPTSVGGTAARVSRDASHLTKRATYSSCSSTRQSQNNAAITAASTLAKNSLTHLNANKSGSTLQTTWYGTFSSSHWTGTVKAFTGLQTEPASWLYDCTCTDSGTYAYVYPASYGEVYLCGYYWNAPATGSGSRADTIIHEGTHFPQILGTDDHTYGESSCKALAKSNPNNAYDNAEYVVFVVNNRH</sequence>
<dbReference type="GO" id="GO:0006508">
    <property type="term" value="P:proteolysis"/>
    <property type="evidence" value="ECO:0007669"/>
    <property type="project" value="UniProtKB-KW"/>
</dbReference>